<dbReference type="GO" id="GO:0055036">
    <property type="term" value="C:virion membrane"/>
    <property type="evidence" value="ECO:0007669"/>
    <property type="project" value="UniProtKB-SubCell"/>
</dbReference>
<dbReference type="Proteomes" id="UP000146944">
    <property type="component" value="Segment"/>
</dbReference>
<proteinExistence type="predicted"/>
<evidence type="ECO:0000256" key="8">
    <source>
        <dbReference type="ARBA" id="ARBA00023180"/>
    </source>
</evidence>
<evidence type="ECO:0000256" key="7">
    <source>
        <dbReference type="ARBA" id="ARBA00023136"/>
    </source>
</evidence>
<evidence type="ECO:0000256" key="4">
    <source>
        <dbReference type="ARBA" id="ARBA00022844"/>
    </source>
</evidence>
<accession>D8V085</accession>
<dbReference type="InterPro" id="IPR001903">
    <property type="entry name" value="Rhabdo_glycop_FD"/>
</dbReference>
<dbReference type="Pfam" id="PF24833">
    <property type="entry name" value="Rhabdo_glycop_CD"/>
    <property type="match status" value="1"/>
</dbReference>
<evidence type="ECO:0000256" key="5">
    <source>
        <dbReference type="ARBA" id="ARBA00022879"/>
    </source>
</evidence>
<protein>
    <submittedName>
        <fullName evidence="12">Virion transmembrane glycoprotein G</fullName>
    </submittedName>
</protein>
<comment type="subcellular location">
    <subcellularLocation>
        <location evidence="1">Virion membrane</location>
        <topology evidence="1">Single-pass type I membrane protein</topology>
    </subcellularLocation>
</comment>
<evidence type="ECO:0000256" key="3">
    <source>
        <dbReference type="ARBA" id="ARBA00022729"/>
    </source>
</evidence>
<dbReference type="OrthoDB" id="21147at10239"/>
<evidence type="ECO:0000259" key="10">
    <source>
        <dbReference type="Pfam" id="PF00974"/>
    </source>
</evidence>
<evidence type="ECO:0000256" key="6">
    <source>
        <dbReference type="ARBA" id="ARBA00022989"/>
    </source>
</evidence>
<feature type="transmembrane region" description="Helical" evidence="9">
    <location>
        <begin position="590"/>
        <end position="608"/>
    </location>
</feature>
<feature type="domain" description="Spike glycoprotein G central" evidence="11">
    <location>
        <begin position="312"/>
        <end position="383"/>
    </location>
</feature>
<dbReference type="RefSeq" id="YP_009094410.1">
    <property type="nucleotide sequence ID" value="NC_025397.1"/>
</dbReference>
<keyword evidence="13" id="KW-1185">Reference proteome</keyword>
<dbReference type="Pfam" id="PF00974">
    <property type="entry name" value="Rhabdo_glycop_FD"/>
    <property type="match status" value="1"/>
</dbReference>
<keyword evidence="2 9" id="KW-0812">Transmembrane</keyword>
<dbReference type="EMBL" id="GQ294473">
    <property type="protein sequence ID" value="ADG86362.1"/>
    <property type="molecule type" value="Viral_cRNA"/>
</dbReference>
<evidence type="ECO:0000256" key="1">
    <source>
        <dbReference type="ARBA" id="ARBA00004563"/>
    </source>
</evidence>
<dbReference type="GeneID" id="21011858"/>
<keyword evidence="8" id="KW-0325">Glycoprotein</keyword>
<dbReference type="GO" id="GO:0019031">
    <property type="term" value="C:viral envelope"/>
    <property type="evidence" value="ECO:0007669"/>
    <property type="project" value="UniProtKB-KW"/>
</dbReference>
<evidence type="ECO:0000259" key="11">
    <source>
        <dbReference type="Pfam" id="PF24833"/>
    </source>
</evidence>
<reference evidence="12 13" key="1">
    <citation type="journal article" date="2011" name="J. Gen. Virol.">
        <title>Tibrogargan and Coastal Plains rhabdoviruses: genomic characterization, evolution of novel genes and seroprevalence in Australian livestock.</title>
        <authorList>
            <person name="Gubala A."/>
            <person name="Davis S."/>
            <person name="Weir R."/>
            <person name="Melville L."/>
            <person name="Cowled C."/>
            <person name="Boyle D."/>
        </authorList>
    </citation>
    <scope>NUCLEOTIDE SEQUENCE [LARGE SCALE GENOMIC DNA]</scope>
    <source>
        <strain evidence="12">DPP53</strain>
    </source>
</reference>
<organism evidence="12 13">
    <name type="scientific">Coastal Plains virus</name>
    <dbReference type="NCBI Taxonomy" id="764599"/>
    <lineage>
        <taxon>Viruses</taxon>
        <taxon>Riboviria</taxon>
        <taxon>Orthornavirae</taxon>
        <taxon>Negarnaviricota</taxon>
        <taxon>Haploviricotina</taxon>
        <taxon>Monjiviricetes</taxon>
        <taxon>Mononegavirales</taxon>
        <taxon>Rhabdoviridae</taxon>
        <taxon>Alpharhabdovirinae</taxon>
        <taxon>Tibrovirus</taxon>
        <taxon>Tibrovirus coastal</taxon>
    </lineage>
</organism>
<evidence type="ECO:0000256" key="2">
    <source>
        <dbReference type="ARBA" id="ARBA00022692"/>
    </source>
</evidence>
<sequence length="658" mass="75675">MSSRILSVINLIAMFISASLSQLIYNYPFNCKQEINLLPFDSIQCPMDYNTFNLKSRSSVEEGTMCRPNPLATDLEEGYMCYKDRWVTRCEENWYFSKTVTNHIVHEPVSKDECVEALALFKMGQTKDPFFPAPSCYWSAANEESVTFLMIKKHPVVIDPYSGKIKDPLIDNDLCKDGFCKTRAHQTHWMRDYKTDIVERCDDKTWECHPIKVYYGWVPKIKNGTSSVTTSYVETGLVIESQYLGHVLVTDLCQKTFCQQDGYLFPDGSWWQIKISLTKLLLKNHNALEKAKTCGDRDHGSELTDEQRSGKIGFEDLEINLENIEMKQKSQTLNLMCLEKVAKMRNSQSVNFLDISYLTPKKPGPGLAYYIVEEPLMSGQTKVKVSNCQYKFVEILGSDKSGIVNVTEIGSQQIFKLLETGQVFNMSELGIPICEDHTQDNETRNITCETDFGISANRGVKGLSGKPLWTVRSFKGSNISNLRGLRIGSNGITYDMTKKILRFPQAGNMHWDIPSYYSTEHKVHFFQHPTKHEIYKNFTGDKKSDIDFLEDLIHRKLNRTDFPTRIKNWIGNIEDKVEHFFTNLSGTVRTAISLVIFVIGTLLSIKVWRRCKKQKPKTRKIDRSNQAKEENSFALDLHQNVYEDIEPNMRGHNPFHRS</sequence>
<dbReference type="InterPro" id="IPR055447">
    <property type="entry name" value="Rhabdo_glycop_CD"/>
</dbReference>
<name>D8V085_9RHAB</name>
<dbReference type="SUPFAM" id="SSF161008">
    <property type="entry name" value="Viral glycoprotein ectodomain-like"/>
    <property type="match status" value="1"/>
</dbReference>
<evidence type="ECO:0000313" key="13">
    <source>
        <dbReference type="Proteomes" id="UP000146944"/>
    </source>
</evidence>
<dbReference type="Gene3D" id="2.30.29.130">
    <property type="match status" value="1"/>
</dbReference>
<evidence type="ECO:0000313" key="12">
    <source>
        <dbReference type="EMBL" id="ADG86362.1"/>
    </source>
</evidence>
<feature type="domain" description="Spike glycoprotein fusion" evidence="10">
    <location>
        <begin position="77"/>
        <end position="175"/>
    </location>
</feature>
<evidence type="ECO:0000256" key="9">
    <source>
        <dbReference type="SAM" id="Phobius"/>
    </source>
</evidence>
<dbReference type="KEGG" id="vg:21011858"/>
<keyword evidence="4" id="KW-0946">Virion</keyword>
<keyword evidence="7 9" id="KW-0472">Membrane</keyword>
<keyword evidence="6 9" id="KW-1133">Transmembrane helix</keyword>
<gene>
    <name evidence="12" type="primary">G</name>
</gene>
<keyword evidence="5" id="KW-0261">Viral envelope protein</keyword>
<keyword evidence="3" id="KW-0732">Signal</keyword>